<dbReference type="InterPro" id="IPR029052">
    <property type="entry name" value="Metallo-depent_PP-like"/>
</dbReference>
<feature type="transmembrane region" description="Helical" evidence="1">
    <location>
        <begin position="146"/>
        <end position="167"/>
    </location>
</feature>
<dbReference type="KEGG" id="pfg:AB870_25125"/>
<dbReference type="RefSeq" id="WP_047909438.1">
    <property type="nucleotide sequence ID" value="NZ_CP011809.2"/>
</dbReference>
<accession>A0A0H3X0T1</accession>
<keyword evidence="2" id="KW-0614">Plasmid</keyword>
<name>A0A0H3X0T1_9BURK</name>
<evidence type="ECO:0000256" key="1">
    <source>
        <dbReference type="SAM" id="Phobius"/>
    </source>
</evidence>
<evidence type="ECO:0000313" key="3">
    <source>
        <dbReference type="Proteomes" id="UP000035651"/>
    </source>
</evidence>
<keyword evidence="1" id="KW-1133">Transmembrane helix</keyword>
<dbReference type="SUPFAM" id="SSF56300">
    <property type="entry name" value="Metallo-dependent phosphatases"/>
    <property type="match status" value="1"/>
</dbReference>
<proteinExistence type="predicted"/>
<dbReference type="PATRIC" id="fig|656179.3.peg.5413"/>
<protein>
    <recommendedName>
        <fullName evidence="4">Calcineurin-like phosphoesterase domain-containing protein</fullName>
    </recommendedName>
</protein>
<keyword evidence="1" id="KW-0472">Membrane</keyword>
<keyword evidence="3" id="KW-1185">Reference proteome</keyword>
<dbReference type="Proteomes" id="UP000035651">
    <property type="component" value="Plasmid pPF72-2"/>
</dbReference>
<gene>
    <name evidence="2" type="ORF">AB870_25125</name>
</gene>
<reference evidence="2" key="1">
    <citation type="submission" date="2016-06" db="EMBL/GenBank/DDBJ databases">
        <title>Complete Genome Sequence of Pandoraea faecigallinarum DSM-23572.</title>
        <authorList>
            <person name="Yong D."/>
            <person name="Ee R."/>
            <person name="Lim Y.-L."/>
            <person name="Yin W.-F."/>
            <person name="Chan K.-G."/>
        </authorList>
    </citation>
    <scope>NUCLEOTIDE SEQUENCE</scope>
    <source>
        <strain evidence="2">DSM 23572</strain>
        <plasmid evidence="2">pPF72-2</plasmid>
    </source>
</reference>
<evidence type="ECO:0008006" key="4">
    <source>
        <dbReference type="Google" id="ProtNLM"/>
    </source>
</evidence>
<dbReference type="Gene3D" id="3.60.21.10">
    <property type="match status" value="1"/>
</dbReference>
<sequence length="626" mass="68305">MVLDPQVRLRSASVNSTSLAPQNNGIGDAMSQALVDCTYELSKVTRVLTDSVKGGFIDQGLRNCETAITELKQHCAQPQAAPDKILTSISKAVDGVEEVLQEVQKRKLGPDVAEKVLEKLGTLIGILVAVGVWAVAPYLLASSAAVWGFGGLVALSAVVLGGIGQAWGENRANAYKDFAAAVTVADPEPRLASMRAAAIRTEAAYTMASIAADLDADTRNYVESLLDIPALDKPAVSRAHPEVIAGGDGDGSAVRAIMLAIQAGVIRIKSARGRALVCQLLKAEARAVRERHGPNFVAYQENEEYRAALRELKNHLDFRRGVTELIFVGDVCHDRFSLDKDVECWLREQLAAMGVITLFGNHDDHRVTQEYQLKADPSAGKMSTYGDFAWSTKKLKDWIAHEKKVFRHAYFSKSTNILFTHQGLRPGPNGTLWYAGGFLRAADYKDNPEKLVADIQAGKRIKLSEKKGELTRAEKSMIMGILRESSAGRDFIANSDIQTRAPNYTRLEPVEFPNGYPDDLPEDAWWKAPEGVDWQYAAQLAESEAVRVSFQTSFRPSQADCECVSKLLGCGVAHGHDGVADLQKRSALGLNARAGENWDYKPSACAIYAPPNGAVAIRRRRQTWSV</sequence>
<dbReference type="AlphaFoldDB" id="A0A0H3X0T1"/>
<feature type="transmembrane region" description="Helical" evidence="1">
    <location>
        <begin position="120"/>
        <end position="140"/>
    </location>
</feature>
<keyword evidence="1" id="KW-0812">Transmembrane</keyword>
<organism evidence="2 3">
    <name type="scientific">Pandoraea faecigallinarum</name>
    <dbReference type="NCBI Taxonomy" id="656179"/>
    <lineage>
        <taxon>Bacteria</taxon>
        <taxon>Pseudomonadati</taxon>
        <taxon>Pseudomonadota</taxon>
        <taxon>Betaproteobacteria</taxon>
        <taxon>Burkholderiales</taxon>
        <taxon>Burkholderiaceae</taxon>
        <taxon>Pandoraea</taxon>
    </lineage>
</organism>
<evidence type="ECO:0000313" key="2">
    <source>
        <dbReference type="EMBL" id="AKM33470.1"/>
    </source>
</evidence>
<geneLocation type="plasmid" evidence="2 3">
    <name>pPF72-2</name>
</geneLocation>
<dbReference type="EMBL" id="CP011809">
    <property type="protein sequence ID" value="AKM33470.1"/>
    <property type="molecule type" value="Genomic_DNA"/>
</dbReference>